<dbReference type="PROSITE" id="PS51898">
    <property type="entry name" value="TYR_RECOMBINASE"/>
    <property type="match status" value="1"/>
</dbReference>
<dbReference type="Pfam" id="PF00589">
    <property type="entry name" value="Phage_integrase"/>
    <property type="match status" value="1"/>
</dbReference>
<feature type="domain" description="Core-binding (CB)" evidence="7">
    <location>
        <begin position="63"/>
        <end position="156"/>
    </location>
</feature>
<dbReference type="Proteomes" id="UP000593802">
    <property type="component" value="Chromosome"/>
</dbReference>
<dbReference type="InterPro" id="IPR050090">
    <property type="entry name" value="Tyrosine_recombinase_XerCD"/>
</dbReference>
<evidence type="ECO:0000256" key="2">
    <source>
        <dbReference type="ARBA" id="ARBA00022908"/>
    </source>
</evidence>
<dbReference type="InterPro" id="IPR004107">
    <property type="entry name" value="Integrase_SAM-like_N"/>
</dbReference>
<dbReference type="SUPFAM" id="SSF56349">
    <property type="entry name" value="DNA breaking-rejoining enzymes"/>
    <property type="match status" value="1"/>
</dbReference>
<dbReference type="Gene3D" id="1.10.443.10">
    <property type="entry name" value="Intergrase catalytic core"/>
    <property type="match status" value="1"/>
</dbReference>
<dbReference type="InterPro" id="IPR010998">
    <property type="entry name" value="Integrase_recombinase_N"/>
</dbReference>
<evidence type="ECO:0000256" key="5">
    <source>
        <dbReference type="PROSITE-ProRule" id="PRU01248"/>
    </source>
</evidence>
<dbReference type="GO" id="GO:0015074">
    <property type="term" value="P:DNA integration"/>
    <property type="evidence" value="ECO:0007669"/>
    <property type="project" value="UniProtKB-KW"/>
</dbReference>
<reference evidence="8 9" key="1">
    <citation type="submission" date="2020-08" db="EMBL/GenBank/DDBJ databases">
        <title>Complete Genome Sequence of Effusibacillus dendaii Strain skT53, Isolated from Farmland soil.</title>
        <authorList>
            <person name="Konishi T."/>
            <person name="Kawasaki H."/>
        </authorList>
    </citation>
    <scope>NUCLEOTIDE SEQUENCE [LARGE SCALE GENOMIC DNA]</scope>
    <source>
        <strain evidence="9">skT53</strain>
    </source>
</reference>
<evidence type="ECO:0000313" key="9">
    <source>
        <dbReference type="Proteomes" id="UP000593802"/>
    </source>
</evidence>
<name>A0A7I8DDA5_9BACL</name>
<feature type="domain" description="Tyr recombinase" evidence="6">
    <location>
        <begin position="177"/>
        <end position="386"/>
    </location>
</feature>
<dbReference type="InterPro" id="IPR011010">
    <property type="entry name" value="DNA_brk_join_enz"/>
</dbReference>
<evidence type="ECO:0008006" key="10">
    <source>
        <dbReference type="Google" id="ProtNLM"/>
    </source>
</evidence>
<dbReference type="GO" id="GO:0006310">
    <property type="term" value="P:DNA recombination"/>
    <property type="evidence" value="ECO:0007669"/>
    <property type="project" value="UniProtKB-KW"/>
</dbReference>
<dbReference type="CDD" id="cd01189">
    <property type="entry name" value="INT_ICEBs1_C_like"/>
    <property type="match status" value="1"/>
</dbReference>
<evidence type="ECO:0000259" key="7">
    <source>
        <dbReference type="PROSITE" id="PS51900"/>
    </source>
</evidence>
<dbReference type="PANTHER" id="PTHR30349:SF64">
    <property type="entry name" value="PROPHAGE INTEGRASE INTD-RELATED"/>
    <property type="match status" value="1"/>
</dbReference>
<dbReference type="RefSeq" id="WP_200760506.1">
    <property type="nucleotide sequence ID" value="NZ_AP023366.1"/>
</dbReference>
<dbReference type="GO" id="GO:0003677">
    <property type="term" value="F:DNA binding"/>
    <property type="evidence" value="ECO:0007669"/>
    <property type="project" value="UniProtKB-UniRule"/>
</dbReference>
<keyword evidence="3 5" id="KW-0238">DNA-binding</keyword>
<dbReference type="KEGG" id="eff:skT53_14950"/>
<keyword evidence="4" id="KW-0233">DNA recombination</keyword>
<dbReference type="InterPro" id="IPR044068">
    <property type="entry name" value="CB"/>
</dbReference>
<sequence length="407" mass="47415">MASIEKRGKNSFRLVVEAGYDANGKRIKRTKTVKVKTKREAEIELAKFVAEVQSGEYIAPEKMTLSAFSEREWLPKYAEKKFAPSSLKHYTYQLRAQILPALGHLRLDQIKTMHLINFFNELDKPTARKDGKEKPLSGATKQFIYKVLKNVLDRAKDWQVIQNNPIDGVKMPARDNVEMKYYDSSEAKKVIQKLYEEPALWRLYFIASMIGGFRRGELLALEWRHVDFDEGTFSIEQSLSLTVDKQPIIKPPKTKSSIRKVDMPEWYMEELRQYRLEWVKYKDDVGDAWEEEREFVFHNEFGRPFHFHTPTIKWRDFIKKHGLKKIRLHDLRHTAATLLIETAIEQGIDADVTLKGVQQRLGHSTFAMTADTYAKVTKRMSKKLAGNLEVFDPRKFVPNSSPKDKSI</sequence>
<dbReference type="Pfam" id="PF14659">
    <property type="entry name" value="Phage_int_SAM_3"/>
    <property type="match status" value="1"/>
</dbReference>
<evidence type="ECO:0000256" key="3">
    <source>
        <dbReference type="ARBA" id="ARBA00023125"/>
    </source>
</evidence>
<accession>A0A7I8DDA5</accession>
<gene>
    <name evidence="8" type="ORF">skT53_14950</name>
</gene>
<organism evidence="8 9">
    <name type="scientific">Effusibacillus dendaii</name>
    <dbReference type="NCBI Taxonomy" id="2743772"/>
    <lineage>
        <taxon>Bacteria</taxon>
        <taxon>Bacillati</taxon>
        <taxon>Bacillota</taxon>
        <taxon>Bacilli</taxon>
        <taxon>Bacillales</taxon>
        <taxon>Alicyclobacillaceae</taxon>
        <taxon>Effusibacillus</taxon>
    </lineage>
</organism>
<dbReference type="PANTHER" id="PTHR30349">
    <property type="entry name" value="PHAGE INTEGRASE-RELATED"/>
    <property type="match status" value="1"/>
</dbReference>
<dbReference type="InterPro" id="IPR002104">
    <property type="entry name" value="Integrase_catalytic"/>
</dbReference>
<evidence type="ECO:0000256" key="4">
    <source>
        <dbReference type="ARBA" id="ARBA00023172"/>
    </source>
</evidence>
<comment type="similarity">
    <text evidence="1">Belongs to the 'phage' integrase family.</text>
</comment>
<dbReference type="Gene3D" id="1.10.150.130">
    <property type="match status" value="1"/>
</dbReference>
<proteinExistence type="inferred from homology"/>
<dbReference type="PROSITE" id="PS51900">
    <property type="entry name" value="CB"/>
    <property type="match status" value="1"/>
</dbReference>
<keyword evidence="9" id="KW-1185">Reference proteome</keyword>
<dbReference type="AlphaFoldDB" id="A0A7I8DDA5"/>
<dbReference type="EMBL" id="AP023366">
    <property type="protein sequence ID" value="BCJ86510.1"/>
    <property type="molecule type" value="Genomic_DNA"/>
</dbReference>
<evidence type="ECO:0000313" key="8">
    <source>
        <dbReference type="EMBL" id="BCJ86510.1"/>
    </source>
</evidence>
<keyword evidence="2" id="KW-0229">DNA integration</keyword>
<evidence type="ECO:0000259" key="6">
    <source>
        <dbReference type="PROSITE" id="PS51898"/>
    </source>
</evidence>
<evidence type="ECO:0000256" key="1">
    <source>
        <dbReference type="ARBA" id="ARBA00008857"/>
    </source>
</evidence>
<dbReference type="InterPro" id="IPR013762">
    <property type="entry name" value="Integrase-like_cat_sf"/>
</dbReference>
<protein>
    <recommendedName>
        <fullName evidence="10">Site-specific integrase</fullName>
    </recommendedName>
</protein>